<dbReference type="GO" id="GO:0005524">
    <property type="term" value="F:ATP binding"/>
    <property type="evidence" value="ECO:0007669"/>
    <property type="project" value="UniProtKB-UniRule"/>
</dbReference>
<keyword evidence="1" id="KW-0378">Hydrolase</keyword>
<evidence type="ECO:0000313" key="2">
    <source>
        <dbReference type="EMBL" id="MBC5638004.1"/>
    </source>
</evidence>
<dbReference type="SUPFAM" id="SSF88713">
    <property type="entry name" value="Glycoside hydrolase/deacetylase"/>
    <property type="match status" value="1"/>
</dbReference>
<dbReference type="EC" id="3.5.2.9" evidence="1"/>
<comment type="function">
    <text evidence="1">Catalyzes the cleavage of 5-oxoproline to form L-glutamate coupled to the hydrolysis of ATP to ADP and inorganic phosphate.</text>
</comment>
<keyword evidence="1" id="KW-0067">ATP-binding</keyword>
<dbReference type="AlphaFoldDB" id="A0A923L7U7"/>
<dbReference type="RefSeq" id="WP_186870712.1">
    <property type="nucleotide sequence ID" value="NZ_JACOOL010000011.1"/>
</dbReference>
<dbReference type="GO" id="GO:0005975">
    <property type="term" value="P:carbohydrate metabolic process"/>
    <property type="evidence" value="ECO:0007669"/>
    <property type="project" value="InterPro"/>
</dbReference>
<dbReference type="NCBIfam" id="NF003816">
    <property type="entry name" value="PRK05406.1-5"/>
    <property type="match status" value="1"/>
</dbReference>
<dbReference type="InterPro" id="IPR011330">
    <property type="entry name" value="Glyco_hydro/deAcase_b/a-brl"/>
</dbReference>
<keyword evidence="3" id="KW-1185">Reference proteome</keyword>
<name>A0A923L7U7_9BACI</name>
<dbReference type="InterPro" id="IPR005501">
    <property type="entry name" value="LamB/YcsF/PxpA-like"/>
</dbReference>
<sequence>MQRRQIDLNCDMGEGFGAYQLGNDDDVIKLVSSVNIACGYHGGDPDVMDHTVAMANKYNVGIGAHPGFPNLLGFGRWNMDIPSKTLTNLIMYQIGALDIFCRKHGVTMQHVKPHGNLNNMADTDTMIATSIVDAVQSINPKLPIYVKPNSELEKVANEKGQPIVLELFADRAYNKDLTLVPRCQVGAVITDPHQVAMNVLKMVTENYITTITGEKIAVEGQTICVHGDTPSAVEMIRVIREKLEENQIMIASSNY</sequence>
<comment type="catalytic activity">
    <reaction evidence="1">
        <text>5-oxo-L-proline + ATP + 2 H2O = L-glutamate + ADP + phosphate + H(+)</text>
        <dbReference type="Rhea" id="RHEA:10348"/>
        <dbReference type="ChEBI" id="CHEBI:15377"/>
        <dbReference type="ChEBI" id="CHEBI:15378"/>
        <dbReference type="ChEBI" id="CHEBI:29985"/>
        <dbReference type="ChEBI" id="CHEBI:30616"/>
        <dbReference type="ChEBI" id="CHEBI:43474"/>
        <dbReference type="ChEBI" id="CHEBI:58402"/>
        <dbReference type="ChEBI" id="CHEBI:456216"/>
        <dbReference type="EC" id="3.5.2.9"/>
    </reaction>
</comment>
<gene>
    <name evidence="1" type="primary">pxpA</name>
    <name evidence="2" type="ORF">H8S33_14500</name>
</gene>
<dbReference type="PANTHER" id="PTHR30292:SF0">
    <property type="entry name" value="5-OXOPROLINASE SUBUNIT A"/>
    <property type="match status" value="1"/>
</dbReference>
<dbReference type="Gene3D" id="3.20.20.370">
    <property type="entry name" value="Glycoside hydrolase/deacetylase"/>
    <property type="match status" value="1"/>
</dbReference>
<evidence type="ECO:0000313" key="3">
    <source>
        <dbReference type="Proteomes" id="UP000637359"/>
    </source>
</evidence>
<organism evidence="2 3">
    <name type="scientific">Ornithinibacillus hominis</name>
    <dbReference type="NCBI Taxonomy" id="2763055"/>
    <lineage>
        <taxon>Bacteria</taxon>
        <taxon>Bacillati</taxon>
        <taxon>Bacillota</taxon>
        <taxon>Bacilli</taxon>
        <taxon>Bacillales</taxon>
        <taxon>Bacillaceae</taxon>
        <taxon>Ornithinibacillus</taxon>
    </lineage>
</organism>
<dbReference type="PANTHER" id="PTHR30292">
    <property type="entry name" value="UNCHARACTERIZED PROTEIN YBGL-RELATED"/>
    <property type="match status" value="1"/>
</dbReference>
<dbReference type="NCBIfam" id="NF003814">
    <property type="entry name" value="PRK05406.1-3"/>
    <property type="match status" value="1"/>
</dbReference>
<accession>A0A923L7U7</accession>
<comment type="subunit">
    <text evidence="1">Forms a complex composed of PxpA, PxpB and PxpC.</text>
</comment>
<dbReference type="HAMAP" id="MF_00691">
    <property type="entry name" value="PxpA"/>
    <property type="match status" value="1"/>
</dbReference>
<reference evidence="2" key="1">
    <citation type="submission" date="2020-08" db="EMBL/GenBank/DDBJ databases">
        <title>Genome public.</title>
        <authorList>
            <person name="Liu C."/>
            <person name="Sun Q."/>
        </authorList>
    </citation>
    <scope>NUCLEOTIDE SEQUENCE</scope>
    <source>
        <strain evidence="2">BX22</strain>
    </source>
</reference>
<dbReference type="EMBL" id="JACOOL010000011">
    <property type="protein sequence ID" value="MBC5638004.1"/>
    <property type="molecule type" value="Genomic_DNA"/>
</dbReference>
<protein>
    <recommendedName>
        <fullName evidence="1">5-oxoprolinase subunit A</fullName>
        <shortName evidence="1">5-OPase subunit A</shortName>
        <ecNumber evidence="1">3.5.2.9</ecNumber>
    </recommendedName>
    <alternativeName>
        <fullName evidence="1">5-oxoprolinase (ATP-hydrolyzing) subunit A</fullName>
    </alternativeName>
</protein>
<dbReference type="GO" id="GO:0017168">
    <property type="term" value="F:5-oxoprolinase (ATP-hydrolyzing) activity"/>
    <property type="evidence" value="ECO:0007669"/>
    <property type="project" value="UniProtKB-UniRule"/>
</dbReference>
<evidence type="ECO:0000256" key="1">
    <source>
        <dbReference type="HAMAP-Rule" id="MF_00691"/>
    </source>
</evidence>
<proteinExistence type="inferred from homology"/>
<comment type="caution">
    <text evidence="2">The sequence shown here is derived from an EMBL/GenBank/DDBJ whole genome shotgun (WGS) entry which is preliminary data.</text>
</comment>
<dbReference type="Pfam" id="PF03746">
    <property type="entry name" value="LamB_YcsF"/>
    <property type="match status" value="1"/>
</dbReference>
<dbReference type="CDD" id="cd10787">
    <property type="entry name" value="LamB_YcsF_like"/>
    <property type="match status" value="1"/>
</dbReference>
<dbReference type="Proteomes" id="UP000637359">
    <property type="component" value="Unassembled WGS sequence"/>
</dbReference>
<comment type="similarity">
    <text evidence="1">Belongs to the LamB/PxpA family.</text>
</comment>
<keyword evidence="1" id="KW-0547">Nucleotide-binding</keyword>